<dbReference type="EMBL" id="MU006230">
    <property type="protein sequence ID" value="KAF2824531.1"/>
    <property type="molecule type" value="Genomic_DNA"/>
</dbReference>
<evidence type="ECO:0000256" key="1">
    <source>
        <dbReference type="ARBA" id="ARBA00022676"/>
    </source>
</evidence>
<dbReference type="OrthoDB" id="4633155at2759"/>
<dbReference type="GO" id="GO:0016757">
    <property type="term" value="F:glycosyltransferase activity"/>
    <property type="evidence" value="ECO:0007669"/>
    <property type="project" value="UniProtKB-KW"/>
</dbReference>
<dbReference type="SUPFAM" id="SSF53756">
    <property type="entry name" value="UDP-Glycosyltransferase/glycogen phosphorylase"/>
    <property type="match status" value="1"/>
</dbReference>
<keyword evidence="1" id="KW-0328">Glycosyltransferase</keyword>
<dbReference type="Gene3D" id="3.40.50.2000">
    <property type="entry name" value="Glycogen Phosphorylase B"/>
    <property type="match status" value="1"/>
</dbReference>
<keyword evidence="4" id="KW-1185">Reference proteome</keyword>
<dbReference type="AlphaFoldDB" id="A0A6A6ZTY1"/>
<dbReference type="Proteomes" id="UP000799424">
    <property type="component" value="Unassembled WGS sequence"/>
</dbReference>
<evidence type="ECO:0000259" key="2">
    <source>
        <dbReference type="Pfam" id="PF00534"/>
    </source>
</evidence>
<organism evidence="3 4">
    <name type="scientific">Ophiobolus disseminans</name>
    <dbReference type="NCBI Taxonomy" id="1469910"/>
    <lineage>
        <taxon>Eukaryota</taxon>
        <taxon>Fungi</taxon>
        <taxon>Dikarya</taxon>
        <taxon>Ascomycota</taxon>
        <taxon>Pezizomycotina</taxon>
        <taxon>Dothideomycetes</taxon>
        <taxon>Pleosporomycetidae</taxon>
        <taxon>Pleosporales</taxon>
        <taxon>Pleosporineae</taxon>
        <taxon>Phaeosphaeriaceae</taxon>
        <taxon>Ophiobolus</taxon>
    </lineage>
</organism>
<feature type="domain" description="Glycosyl transferase family 1" evidence="2">
    <location>
        <begin position="209"/>
        <end position="332"/>
    </location>
</feature>
<reference evidence="3" key="1">
    <citation type="journal article" date="2020" name="Stud. Mycol.">
        <title>101 Dothideomycetes genomes: a test case for predicting lifestyles and emergence of pathogens.</title>
        <authorList>
            <person name="Haridas S."/>
            <person name="Albert R."/>
            <person name="Binder M."/>
            <person name="Bloem J."/>
            <person name="Labutti K."/>
            <person name="Salamov A."/>
            <person name="Andreopoulos B."/>
            <person name="Baker S."/>
            <person name="Barry K."/>
            <person name="Bills G."/>
            <person name="Bluhm B."/>
            <person name="Cannon C."/>
            <person name="Castanera R."/>
            <person name="Culley D."/>
            <person name="Daum C."/>
            <person name="Ezra D."/>
            <person name="Gonzalez J."/>
            <person name="Henrissat B."/>
            <person name="Kuo A."/>
            <person name="Liang C."/>
            <person name="Lipzen A."/>
            <person name="Lutzoni F."/>
            <person name="Magnuson J."/>
            <person name="Mondo S."/>
            <person name="Nolan M."/>
            <person name="Ohm R."/>
            <person name="Pangilinan J."/>
            <person name="Park H.-J."/>
            <person name="Ramirez L."/>
            <person name="Alfaro M."/>
            <person name="Sun H."/>
            <person name="Tritt A."/>
            <person name="Yoshinaga Y."/>
            <person name="Zwiers L.-H."/>
            <person name="Turgeon B."/>
            <person name="Goodwin S."/>
            <person name="Spatafora J."/>
            <person name="Crous P."/>
            <person name="Grigoriev I."/>
        </authorList>
    </citation>
    <scope>NUCLEOTIDE SEQUENCE</scope>
    <source>
        <strain evidence="3">CBS 113818</strain>
    </source>
</reference>
<dbReference type="Pfam" id="PF00534">
    <property type="entry name" value="Glycos_transf_1"/>
    <property type="match status" value="1"/>
</dbReference>
<accession>A0A6A6ZTY1</accession>
<proteinExistence type="predicted"/>
<protein>
    <recommendedName>
        <fullName evidence="2">Glycosyl transferase family 1 domain-containing protein</fullName>
    </recommendedName>
</protein>
<name>A0A6A6ZTY1_9PLEO</name>
<sequence length="376" mass="42531">MLPGIIVLNYSYFPETFHSLAKGGATAFAMSAIQVLKQARLFRGIILYKRQEDIQQPTIAMETRNLVLCATISLNFEMQTRLLKDAIATTSDLLACNDTLPPMLYCQTDTLLRYHPDHLPLCVTHHAPFYEDFARHTSDELAGTAFGTDQKAQHLHHSQLQRRYLAKRGIDMAKVFQLCPPIHSMHVADSSETIHTALRDAVSTTPLLLFTAVARIDYFKDVDLLVDAALQLHQQGLPVTVLNSGDEEQDTSRRAKFCGRIPAAHRGHFFIVPKLRKDMLYALFSHCRTKGVFICPSRYETLGITPLEAGLQGVTTLIALIANSRQVEARRSPPERFCFVRMPQNLAVAVRRFEKADLVEKNVSKERFESDFLYAW</sequence>
<keyword evidence="1" id="KW-0808">Transferase</keyword>
<dbReference type="InterPro" id="IPR001296">
    <property type="entry name" value="Glyco_trans_1"/>
</dbReference>
<gene>
    <name evidence="3" type="ORF">CC86DRAFT_421097</name>
</gene>
<evidence type="ECO:0000313" key="3">
    <source>
        <dbReference type="EMBL" id="KAF2824531.1"/>
    </source>
</evidence>
<evidence type="ECO:0000313" key="4">
    <source>
        <dbReference type="Proteomes" id="UP000799424"/>
    </source>
</evidence>